<organism evidence="4 5">
    <name type="scientific">Pseudorhodoplanes sinuspersici</name>
    <dbReference type="NCBI Taxonomy" id="1235591"/>
    <lineage>
        <taxon>Bacteria</taxon>
        <taxon>Pseudomonadati</taxon>
        <taxon>Pseudomonadota</taxon>
        <taxon>Alphaproteobacteria</taxon>
        <taxon>Hyphomicrobiales</taxon>
        <taxon>Pseudorhodoplanes</taxon>
    </lineage>
</organism>
<dbReference type="EMBL" id="CP021112">
    <property type="protein sequence ID" value="ARQ02218.1"/>
    <property type="molecule type" value="Genomic_DNA"/>
</dbReference>
<accession>A0A1W6ZY57</accession>
<evidence type="ECO:0000256" key="1">
    <source>
        <dbReference type="ARBA" id="ARBA00022505"/>
    </source>
</evidence>
<evidence type="ECO:0000313" key="4">
    <source>
        <dbReference type="EMBL" id="ARQ02218.1"/>
    </source>
</evidence>
<protein>
    <submittedName>
        <fullName evidence="4">Carbon monoxide dehydrogenase</fullName>
    </submittedName>
</protein>
<proteinExistence type="predicted"/>
<keyword evidence="2" id="KW-0560">Oxidoreductase</keyword>
<dbReference type="PANTHER" id="PTHR11908">
    <property type="entry name" value="XANTHINE DEHYDROGENASE"/>
    <property type="match status" value="1"/>
</dbReference>
<name>A0A1W6ZY57_9HYPH</name>
<dbReference type="SMART" id="SM01008">
    <property type="entry name" value="Ald_Xan_dh_C"/>
    <property type="match status" value="1"/>
</dbReference>
<evidence type="ECO:0000259" key="3">
    <source>
        <dbReference type="SMART" id="SM01008"/>
    </source>
</evidence>
<dbReference type="GO" id="GO:0016491">
    <property type="term" value="F:oxidoreductase activity"/>
    <property type="evidence" value="ECO:0007669"/>
    <property type="project" value="UniProtKB-KW"/>
</dbReference>
<dbReference type="Pfam" id="PF20256">
    <property type="entry name" value="MoCoBD_2"/>
    <property type="match status" value="1"/>
</dbReference>
<dbReference type="OrthoDB" id="9758509at2"/>
<keyword evidence="5" id="KW-1185">Reference proteome</keyword>
<dbReference type="STRING" id="1235591.CAK95_26305"/>
<dbReference type="SUPFAM" id="SSF54665">
    <property type="entry name" value="CO dehydrogenase molybdoprotein N-domain-like"/>
    <property type="match status" value="1"/>
</dbReference>
<dbReference type="InterPro" id="IPR008274">
    <property type="entry name" value="AldOxase/xan_DH_MoCoBD1"/>
</dbReference>
<dbReference type="Proteomes" id="UP000194137">
    <property type="component" value="Chromosome"/>
</dbReference>
<feature type="domain" description="Aldehyde oxidase/xanthine dehydrogenase a/b hammerhead" evidence="3">
    <location>
        <begin position="42"/>
        <end position="160"/>
    </location>
</feature>
<dbReference type="Pfam" id="PF01315">
    <property type="entry name" value="Ald_Xan_dh_C"/>
    <property type="match status" value="1"/>
</dbReference>
<dbReference type="InterPro" id="IPR046867">
    <property type="entry name" value="AldOxase/xan_DH_MoCoBD2"/>
</dbReference>
<dbReference type="Gene3D" id="3.90.1170.50">
    <property type="entry name" value="Aldehyde oxidase/xanthine dehydrogenase, a/b hammerhead"/>
    <property type="match status" value="1"/>
</dbReference>
<evidence type="ECO:0000313" key="5">
    <source>
        <dbReference type="Proteomes" id="UP000194137"/>
    </source>
</evidence>
<sequence length="797" mass="84295">MNIREKAPQSTNLDQDGSQDWHLAKFGVGQPVLRNEDPTLVQGHGRYTDDINLAEQVYAVIVRSPYGHGIVNGIDTEAAKALPGVLGVYTAADLAGYGTLKCLTPFKNRDGSAMKVPARYALADKKVRFVGDPVAFVVAETAAQARDAAEAVVLDIDPLPAVTLASAATQPDAPQLFDDVPGNVALDYHYGDSDKVAEAFAQAAHVTRLSLRNTRLVVAPMEPRAAIGEYDSAANHWTLHSQSQGVFGMRGQLANILGAEPDKVRVLTGNVGGSFGMKAQAYPEYICILHAARQLGRPVKWTDDRSGSFVSDAHGRDHEIDLELALDKDGHFLAIRASSLGNMGGFMAAVAPIPATTNIVKNIASVYRTPLIEMSAKCVFTNTTQVTAYRGAGRPEGNYYMERLIDTAAAEMGIDRLELRRRNHIAPSQIPYAASSGMTYDSGDFPALFEETQKIADMAGFEARKRDSAARGKLRGIGIGSFLEVTAPPSKEMGGIRFEANGDVTIITGTLDYGQGHATPFAQVLSRSLGIPFERIRLVQGDSDQLIAGGGTGGSRSITASGAAIVEASAIVIDKGKAIASHVLEASPGDIEFADGRFTIAGTDRSIGIMELAEKLRSGLKLPEGTPQTLDVSHTFNGAPSAFPNGCHICEVEIDPETGATEVVKYSSVNDFGTIINPLLVEGQVHGGVIQGIGQALMENAVYDEDGQLLTGSFQDYAMPRAKSSPAIGFVSHPVPATTNPLGTKGCGEAGCAGALVCVMNAVVDALSVYGIRHLDMPASPSRVWAAIQAAKQPKAA</sequence>
<dbReference type="InterPro" id="IPR037165">
    <property type="entry name" value="AldOxase/xan_DH_Mopterin-bd_sf"/>
</dbReference>
<dbReference type="RefSeq" id="WP_086090649.1">
    <property type="nucleotide sequence ID" value="NZ_CP021112.1"/>
</dbReference>
<dbReference type="PANTHER" id="PTHR11908:SF132">
    <property type="entry name" value="ALDEHYDE OXIDASE 1-RELATED"/>
    <property type="match status" value="1"/>
</dbReference>
<dbReference type="InterPro" id="IPR016208">
    <property type="entry name" value="Ald_Oxase/xanthine_DH-like"/>
</dbReference>
<dbReference type="AlphaFoldDB" id="A0A1W6ZY57"/>
<dbReference type="GO" id="GO:0005506">
    <property type="term" value="F:iron ion binding"/>
    <property type="evidence" value="ECO:0007669"/>
    <property type="project" value="InterPro"/>
</dbReference>
<keyword evidence="1" id="KW-0500">Molybdenum</keyword>
<evidence type="ECO:0000256" key="2">
    <source>
        <dbReference type="ARBA" id="ARBA00023002"/>
    </source>
</evidence>
<gene>
    <name evidence="4" type="ORF">CAK95_26305</name>
</gene>
<dbReference type="InterPro" id="IPR036856">
    <property type="entry name" value="Ald_Oxase/Xan_DH_a/b_sf"/>
</dbReference>
<dbReference type="Gene3D" id="3.30.365.10">
    <property type="entry name" value="Aldehyde oxidase/xanthine dehydrogenase, molybdopterin binding domain"/>
    <property type="match status" value="4"/>
</dbReference>
<dbReference type="InterPro" id="IPR000674">
    <property type="entry name" value="Ald_Oxase/Xan_DH_a/b"/>
</dbReference>
<reference evidence="4 5" key="1">
    <citation type="submission" date="2017-05" db="EMBL/GenBank/DDBJ databases">
        <title>Full genome sequence of Pseudorhodoplanes sinuspersici.</title>
        <authorList>
            <person name="Dastgheib S.M.M."/>
            <person name="Shavandi M."/>
            <person name="Tirandaz H."/>
        </authorList>
    </citation>
    <scope>NUCLEOTIDE SEQUENCE [LARGE SCALE GENOMIC DNA]</scope>
    <source>
        <strain evidence="4 5">RIPI110</strain>
    </source>
</reference>
<dbReference type="SUPFAM" id="SSF56003">
    <property type="entry name" value="Molybdenum cofactor-binding domain"/>
    <property type="match status" value="1"/>
</dbReference>
<dbReference type="KEGG" id="psin:CAK95_26305"/>
<dbReference type="Pfam" id="PF02738">
    <property type="entry name" value="MoCoBD_1"/>
    <property type="match status" value="1"/>
</dbReference>